<organism evidence="1 2">
    <name type="scientific">Zophobas morio</name>
    <dbReference type="NCBI Taxonomy" id="2755281"/>
    <lineage>
        <taxon>Eukaryota</taxon>
        <taxon>Metazoa</taxon>
        <taxon>Ecdysozoa</taxon>
        <taxon>Arthropoda</taxon>
        <taxon>Hexapoda</taxon>
        <taxon>Insecta</taxon>
        <taxon>Pterygota</taxon>
        <taxon>Neoptera</taxon>
        <taxon>Endopterygota</taxon>
        <taxon>Coleoptera</taxon>
        <taxon>Polyphaga</taxon>
        <taxon>Cucujiformia</taxon>
        <taxon>Tenebrionidae</taxon>
        <taxon>Zophobas</taxon>
    </lineage>
</organism>
<gene>
    <name evidence="1" type="ORF">Zmor_003733</name>
</gene>
<comment type="caution">
    <text evidence="1">The sequence shown here is derived from an EMBL/GenBank/DDBJ whole genome shotgun (WGS) entry which is preliminary data.</text>
</comment>
<reference evidence="1" key="1">
    <citation type="journal article" date="2023" name="G3 (Bethesda)">
        <title>Whole genome assemblies of Zophobas morio and Tenebrio molitor.</title>
        <authorList>
            <person name="Kaur S."/>
            <person name="Stinson S.A."/>
            <person name="diCenzo G.C."/>
        </authorList>
    </citation>
    <scope>NUCLEOTIDE SEQUENCE</scope>
    <source>
        <strain evidence="1">QUZm001</strain>
    </source>
</reference>
<sequence length="157" mass="18225">MFYSKNVSVSNQLQYQLEFVFKNRSRCKSPNITIINDYSGYKSSSGENATQYCLAKPWIWIFTSVRRSVGQQSTIQRIRRFIKNRLTTYQTSNYTIQVNTEKTAILVSRCRFVVTVRSVTSPDMRTCCDPQYSHVSTYLSPVSFQYSPSTQGSLEFR</sequence>
<evidence type="ECO:0000313" key="1">
    <source>
        <dbReference type="EMBL" id="KAJ3640438.1"/>
    </source>
</evidence>
<dbReference type="Proteomes" id="UP001168821">
    <property type="component" value="Unassembled WGS sequence"/>
</dbReference>
<protein>
    <submittedName>
        <fullName evidence="1">Uncharacterized protein</fullName>
    </submittedName>
</protein>
<dbReference type="EMBL" id="JALNTZ010000010">
    <property type="protein sequence ID" value="KAJ3640438.1"/>
    <property type="molecule type" value="Genomic_DNA"/>
</dbReference>
<dbReference type="AlphaFoldDB" id="A0AA38HNE9"/>
<keyword evidence="2" id="KW-1185">Reference proteome</keyword>
<accession>A0AA38HNE9</accession>
<name>A0AA38HNE9_9CUCU</name>
<proteinExistence type="predicted"/>
<evidence type="ECO:0000313" key="2">
    <source>
        <dbReference type="Proteomes" id="UP001168821"/>
    </source>
</evidence>